<dbReference type="EMBL" id="QGHA01000017">
    <property type="protein sequence ID" value="PWK68265.1"/>
    <property type="molecule type" value="Genomic_DNA"/>
</dbReference>
<proteinExistence type="predicted"/>
<dbReference type="Proteomes" id="UP000245678">
    <property type="component" value="Unassembled WGS sequence"/>
</dbReference>
<feature type="domain" description="Multi-ubiquitin" evidence="1">
    <location>
        <begin position="5"/>
        <end position="69"/>
    </location>
</feature>
<evidence type="ECO:0000259" key="1">
    <source>
        <dbReference type="Pfam" id="PF14452"/>
    </source>
</evidence>
<sequence>MNLNIFINGKNFETHEVYFTGQQLKELAGISPGTELYLSLRRPYEDELISDDQLVDISRPEMEYFYTKKTLKFIINGHAFNWDKPYISPEEIRSYGKVDPELDLFNIQMPDQPLANRGRIDLEQLKSAEFISKKREFNQTLIINGRSKPWKEDLISFDQVIIIAFGKIDQSMTRAYTVTYSRGVESKPEGIMVKGNEIRVKDKMIFNVTATDKS</sequence>
<protein>
    <submittedName>
        <fullName evidence="2">Multiubiquitin</fullName>
    </submittedName>
</protein>
<gene>
    <name evidence="2" type="ORF">LX99_04789</name>
</gene>
<comment type="caution">
    <text evidence="2">The sequence shown here is derived from an EMBL/GenBank/DDBJ whole genome shotgun (WGS) entry which is preliminary data.</text>
</comment>
<reference evidence="2 3" key="1">
    <citation type="submission" date="2018-05" db="EMBL/GenBank/DDBJ databases">
        <title>Genomic Encyclopedia of Archaeal and Bacterial Type Strains, Phase II (KMG-II): from individual species to whole genera.</title>
        <authorList>
            <person name="Goeker M."/>
        </authorList>
    </citation>
    <scope>NUCLEOTIDE SEQUENCE [LARGE SCALE GENOMIC DNA]</scope>
    <source>
        <strain evidence="2 3">DSM 19975</strain>
    </source>
</reference>
<feature type="domain" description="Multi-ubiquitin" evidence="1">
    <location>
        <begin position="140"/>
        <end position="212"/>
    </location>
</feature>
<dbReference type="AlphaFoldDB" id="A0A316GXD4"/>
<organism evidence="2 3">
    <name type="scientific">Mucilaginibacter oryzae</name>
    <dbReference type="NCBI Taxonomy" id="468058"/>
    <lineage>
        <taxon>Bacteria</taxon>
        <taxon>Pseudomonadati</taxon>
        <taxon>Bacteroidota</taxon>
        <taxon>Sphingobacteriia</taxon>
        <taxon>Sphingobacteriales</taxon>
        <taxon>Sphingobacteriaceae</taxon>
        <taxon>Mucilaginibacter</taxon>
    </lineage>
</organism>
<evidence type="ECO:0000313" key="3">
    <source>
        <dbReference type="Proteomes" id="UP000245678"/>
    </source>
</evidence>
<dbReference type="Pfam" id="PF14452">
    <property type="entry name" value="Multi_ubiq"/>
    <property type="match status" value="2"/>
</dbReference>
<accession>A0A316GXD4</accession>
<name>A0A316GXD4_9SPHI</name>
<keyword evidence="3" id="KW-1185">Reference proteome</keyword>
<dbReference type="InterPro" id="IPR027802">
    <property type="entry name" value="Multi-ubiquitin_dom"/>
</dbReference>
<evidence type="ECO:0000313" key="2">
    <source>
        <dbReference type="EMBL" id="PWK68265.1"/>
    </source>
</evidence>
<dbReference type="RefSeq" id="WP_109610505.1">
    <property type="nucleotide sequence ID" value="NZ_QGHA01000017.1"/>
</dbReference>